<feature type="transmembrane region" description="Helical" evidence="1">
    <location>
        <begin position="57"/>
        <end position="75"/>
    </location>
</feature>
<keyword evidence="1" id="KW-1133">Transmembrane helix</keyword>
<organism evidence="2 3">
    <name type="scientific">Lepraria finkii</name>
    <dbReference type="NCBI Taxonomy" id="1340010"/>
    <lineage>
        <taxon>Eukaryota</taxon>
        <taxon>Fungi</taxon>
        <taxon>Dikarya</taxon>
        <taxon>Ascomycota</taxon>
        <taxon>Pezizomycotina</taxon>
        <taxon>Lecanoromycetes</taxon>
        <taxon>OSLEUM clade</taxon>
        <taxon>Lecanoromycetidae</taxon>
        <taxon>Lecanorales</taxon>
        <taxon>Lecanorineae</taxon>
        <taxon>Stereocaulaceae</taxon>
        <taxon>Lepraria</taxon>
    </lineage>
</organism>
<evidence type="ECO:0000313" key="2">
    <source>
        <dbReference type="EMBL" id="KAL2050386.1"/>
    </source>
</evidence>
<accession>A0ABR4B0B3</accession>
<reference evidence="2 3" key="1">
    <citation type="submission" date="2024-09" db="EMBL/GenBank/DDBJ databases">
        <title>Rethinking Asexuality: The Enigmatic Case of Functional Sexual Genes in Lepraria (Stereocaulaceae).</title>
        <authorList>
            <person name="Doellman M."/>
            <person name="Sun Y."/>
            <person name="Barcenas-Pena A."/>
            <person name="Lumbsch H.T."/>
            <person name="Grewe F."/>
        </authorList>
    </citation>
    <scope>NUCLEOTIDE SEQUENCE [LARGE SCALE GENOMIC DNA]</scope>
    <source>
        <strain evidence="2 3">Grewe 0041</strain>
    </source>
</reference>
<keyword evidence="3" id="KW-1185">Reference proteome</keyword>
<keyword evidence="1" id="KW-0812">Transmembrane</keyword>
<evidence type="ECO:0000256" key="1">
    <source>
        <dbReference type="SAM" id="Phobius"/>
    </source>
</evidence>
<protein>
    <submittedName>
        <fullName evidence="2">Uncharacterized protein</fullName>
    </submittedName>
</protein>
<dbReference type="EMBL" id="JBHFEH010000048">
    <property type="protein sequence ID" value="KAL2050386.1"/>
    <property type="molecule type" value="Genomic_DNA"/>
</dbReference>
<comment type="caution">
    <text evidence="2">The sequence shown here is derived from an EMBL/GenBank/DDBJ whole genome shotgun (WGS) entry which is preliminary data.</text>
</comment>
<evidence type="ECO:0000313" key="3">
    <source>
        <dbReference type="Proteomes" id="UP001590951"/>
    </source>
</evidence>
<dbReference type="Proteomes" id="UP001590951">
    <property type="component" value="Unassembled WGS sequence"/>
</dbReference>
<gene>
    <name evidence="2" type="ORF">ABVK25_009358</name>
</gene>
<proteinExistence type="predicted"/>
<sequence length="101" mass="10899">MLGRCEMRIVPPSAESHPYLVSSMVLGQALYSDIPIVPPPNGDLPLMLTSSTPRSDGLFTALHPLVIILLLVYLLPGLFSDPTAQALVETCQLDTYITSGF</sequence>
<keyword evidence="1" id="KW-0472">Membrane</keyword>
<name>A0ABR4B0B3_9LECA</name>